<accession>A0A1B1AHS0</accession>
<dbReference type="KEGG" id="cbot:ATE48_09300"/>
<dbReference type="STRING" id="1759059.ATE48_09300"/>
<sequence length="336" mass="35340">MSVVRSDGAIACYGEVLLRLSAPGAELLLQSPQLNVCVGGAEANVAVSLAVLGHDTRVYSSLPDNTLGHAARNELRRYGVDTSPIEFTPGRMGLYFLDPGAGGRAAEVIYDRAASSFATFDHAATSWSNVLSGAGWLHVSGVTAALGAKVAEAAIRAVTEARKLGLTVSFDFNYRAKLWQAWNGDAPAILRQILAHADIAFGNERDIALILGGSPGNAREAADAAFSTFPNLQVMAATHRVQHSVNHHELAAALHTRNGSVETPALEVTHIIDRIGAGDAFAAGLIHALRTGANHNDAIRFALGAACIKHTIRGDFNLASTAEIEALLAADLSVRR</sequence>
<dbReference type="Proteomes" id="UP000092498">
    <property type="component" value="Chromosome"/>
</dbReference>
<reference evidence="5 6" key="1">
    <citation type="submission" date="2015-11" db="EMBL/GenBank/DDBJ databases">
        <title>Whole-Genome Sequence of Candidatus Oderbacter manganicum from the National Park Lower Oder Valley, Germany.</title>
        <authorList>
            <person name="Braun B."/>
            <person name="Liere K."/>
            <person name="Szewzyk U."/>
        </authorList>
    </citation>
    <scope>NUCLEOTIDE SEQUENCE [LARGE SCALE GENOMIC DNA]</scope>
    <source>
        <strain evidence="5 6">OTSz_A_272</strain>
    </source>
</reference>
<dbReference type="PANTHER" id="PTHR43320:SF2">
    <property type="entry name" value="2-DEHYDRO-3-DEOXYGLUCONOKINASE_2-DEHYDRO-3-DEOXYGALACTONOKINASE"/>
    <property type="match status" value="1"/>
</dbReference>
<dbReference type="Pfam" id="PF00294">
    <property type="entry name" value="PfkB"/>
    <property type="match status" value="1"/>
</dbReference>
<comment type="similarity">
    <text evidence="1">Belongs to the carbohydrate kinase PfkB family.</text>
</comment>
<evidence type="ECO:0000313" key="6">
    <source>
        <dbReference type="Proteomes" id="UP000092498"/>
    </source>
</evidence>
<keyword evidence="3 5" id="KW-0418">Kinase</keyword>
<proteinExistence type="inferred from homology"/>
<protein>
    <submittedName>
        <fullName evidence="5">2-keto-3-deoxygluconate kinase</fullName>
    </submittedName>
</protein>
<evidence type="ECO:0000259" key="4">
    <source>
        <dbReference type="Pfam" id="PF00294"/>
    </source>
</evidence>
<dbReference type="Gene3D" id="3.40.1190.20">
    <property type="match status" value="1"/>
</dbReference>
<dbReference type="AlphaFoldDB" id="A0A1B1AHS0"/>
<dbReference type="RefSeq" id="WP_066770514.1">
    <property type="nucleotide sequence ID" value="NZ_CP013244.1"/>
</dbReference>
<evidence type="ECO:0000256" key="1">
    <source>
        <dbReference type="ARBA" id="ARBA00010688"/>
    </source>
</evidence>
<evidence type="ECO:0000256" key="2">
    <source>
        <dbReference type="ARBA" id="ARBA00022679"/>
    </source>
</evidence>
<name>A0A1B1AHS0_9PROT</name>
<dbReference type="InParanoid" id="A0A1B1AHS0"/>
<gene>
    <name evidence="5" type="ORF">ATE48_09300</name>
</gene>
<feature type="domain" description="Carbohydrate kinase PfkB" evidence="4">
    <location>
        <begin position="10"/>
        <end position="311"/>
    </location>
</feature>
<dbReference type="GO" id="GO:0016301">
    <property type="term" value="F:kinase activity"/>
    <property type="evidence" value="ECO:0007669"/>
    <property type="project" value="UniProtKB-KW"/>
</dbReference>
<dbReference type="EMBL" id="CP013244">
    <property type="protein sequence ID" value="ANP46102.1"/>
    <property type="molecule type" value="Genomic_DNA"/>
</dbReference>
<dbReference type="InterPro" id="IPR029056">
    <property type="entry name" value="Ribokinase-like"/>
</dbReference>
<evidence type="ECO:0000256" key="3">
    <source>
        <dbReference type="ARBA" id="ARBA00022777"/>
    </source>
</evidence>
<dbReference type="FunCoup" id="A0A1B1AHS0">
    <property type="interactions" value="187"/>
</dbReference>
<dbReference type="CDD" id="cd01166">
    <property type="entry name" value="KdgK"/>
    <property type="match status" value="1"/>
</dbReference>
<evidence type="ECO:0000313" key="5">
    <source>
        <dbReference type="EMBL" id="ANP46102.1"/>
    </source>
</evidence>
<keyword evidence="2" id="KW-0808">Transferase</keyword>
<organism evidence="5 6">
    <name type="scientific">Candidatus Viadribacter manganicus</name>
    <dbReference type="NCBI Taxonomy" id="1759059"/>
    <lineage>
        <taxon>Bacteria</taxon>
        <taxon>Pseudomonadati</taxon>
        <taxon>Pseudomonadota</taxon>
        <taxon>Alphaproteobacteria</taxon>
        <taxon>Hyphomonadales</taxon>
        <taxon>Hyphomonadaceae</taxon>
        <taxon>Candidatus Viadribacter</taxon>
    </lineage>
</organism>
<dbReference type="InterPro" id="IPR011611">
    <property type="entry name" value="PfkB_dom"/>
</dbReference>
<dbReference type="InterPro" id="IPR052700">
    <property type="entry name" value="Carb_kinase_PfkB-like"/>
</dbReference>
<keyword evidence="6" id="KW-1185">Reference proteome</keyword>
<dbReference type="SUPFAM" id="SSF53613">
    <property type="entry name" value="Ribokinase-like"/>
    <property type="match status" value="1"/>
</dbReference>
<dbReference type="OrthoDB" id="9792663at2"/>
<dbReference type="PANTHER" id="PTHR43320">
    <property type="entry name" value="SUGAR KINASE"/>
    <property type="match status" value="1"/>
</dbReference>